<accession>A0A454XQH2</accession>
<accession>A0A8R1V268</accession>
<sequence length="76" mass="8542">MGQKGRKNQRAKRGEKNGVEGKKLVDDCEGRCSWIEWLTIMMCMLGKPSRKFADSIRNAFMVAMGCLDLGTPEFAN</sequence>
<reference evidence="2" key="1">
    <citation type="journal article" date="2008" name="Nat. Genet.">
        <title>The Pristionchus pacificus genome provides a unique perspective on nematode lifestyle and parasitism.</title>
        <authorList>
            <person name="Dieterich C."/>
            <person name="Clifton S.W."/>
            <person name="Schuster L.N."/>
            <person name="Chinwalla A."/>
            <person name="Delehaunty K."/>
            <person name="Dinkelacker I."/>
            <person name="Fulton L."/>
            <person name="Fulton R."/>
            <person name="Godfrey J."/>
            <person name="Minx P."/>
            <person name="Mitreva M."/>
            <person name="Roeseler W."/>
            <person name="Tian H."/>
            <person name="Witte H."/>
            <person name="Yang S.P."/>
            <person name="Wilson R.K."/>
            <person name="Sommer R.J."/>
        </authorList>
    </citation>
    <scope>NUCLEOTIDE SEQUENCE [LARGE SCALE GENOMIC DNA]</scope>
    <source>
        <strain evidence="2">PS312</strain>
    </source>
</reference>
<protein>
    <submittedName>
        <fullName evidence="1">Uncharacterized protein</fullName>
    </submittedName>
</protein>
<keyword evidence="2" id="KW-1185">Reference proteome</keyword>
<name>A0A454XQH2_PRIPA</name>
<dbReference type="EnsemblMetazoa" id="PPA44639.1">
    <property type="protein sequence ID" value="PPA44639.1"/>
    <property type="gene ID" value="WBGene00283008"/>
</dbReference>
<gene>
    <name evidence="1" type="primary">WBGene00283008</name>
</gene>
<organism evidence="1 2">
    <name type="scientific">Pristionchus pacificus</name>
    <name type="common">Parasitic nematode worm</name>
    <dbReference type="NCBI Taxonomy" id="54126"/>
    <lineage>
        <taxon>Eukaryota</taxon>
        <taxon>Metazoa</taxon>
        <taxon>Ecdysozoa</taxon>
        <taxon>Nematoda</taxon>
        <taxon>Chromadorea</taxon>
        <taxon>Rhabditida</taxon>
        <taxon>Rhabditina</taxon>
        <taxon>Diplogasteromorpha</taxon>
        <taxon>Diplogasteroidea</taxon>
        <taxon>Neodiplogasteridae</taxon>
        <taxon>Pristionchus</taxon>
    </lineage>
</organism>
<proteinExistence type="predicted"/>
<reference evidence="1" key="2">
    <citation type="submission" date="2022-06" db="UniProtKB">
        <authorList>
            <consortium name="EnsemblMetazoa"/>
        </authorList>
    </citation>
    <scope>IDENTIFICATION</scope>
    <source>
        <strain evidence="1">PS312</strain>
    </source>
</reference>
<evidence type="ECO:0000313" key="1">
    <source>
        <dbReference type="EnsemblMetazoa" id="PPA44639.1"/>
    </source>
</evidence>
<dbReference type="AlphaFoldDB" id="A0A454XQH2"/>
<dbReference type="Proteomes" id="UP000005239">
    <property type="component" value="Unassembled WGS sequence"/>
</dbReference>
<evidence type="ECO:0000313" key="2">
    <source>
        <dbReference type="Proteomes" id="UP000005239"/>
    </source>
</evidence>